<keyword evidence="3 12" id="KW-0479">Metal-binding</keyword>
<protein>
    <recommendedName>
        <fullName evidence="12">Replication restart protein PriA</fullName>
    </recommendedName>
    <alternativeName>
        <fullName evidence="12">ATP-dependent DNA helicase PriA</fullName>
        <ecNumber evidence="12">5.6.2.4</ecNumber>
    </alternativeName>
    <alternativeName>
        <fullName evidence="12">DNA 3'-5' helicase PriA</fullName>
    </alternativeName>
</protein>
<evidence type="ECO:0000256" key="5">
    <source>
        <dbReference type="ARBA" id="ARBA00022801"/>
    </source>
</evidence>
<feature type="binding site" evidence="12">
    <location>
        <position position="478"/>
    </location>
    <ligand>
        <name>Zn(2+)</name>
        <dbReference type="ChEBI" id="CHEBI:29105"/>
        <label>1</label>
    </ligand>
</feature>
<keyword evidence="8 12" id="KW-0067">ATP-binding</keyword>
<dbReference type="HAMAP" id="MF_00983">
    <property type="entry name" value="PriA"/>
    <property type="match status" value="1"/>
</dbReference>
<dbReference type="CDD" id="cd18804">
    <property type="entry name" value="SF2_C_priA"/>
    <property type="match status" value="1"/>
</dbReference>
<feature type="domain" description="Helicase ATP-binding" evidence="13">
    <location>
        <begin position="211"/>
        <end position="378"/>
    </location>
</feature>
<dbReference type="GO" id="GO:0005524">
    <property type="term" value="F:ATP binding"/>
    <property type="evidence" value="ECO:0007669"/>
    <property type="project" value="UniProtKB-UniRule"/>
</dbReference>
<dbReference type="EC" id="5.6.2.4" evidence="12"/>
<dbReference type="GO" id="GO:0006269">
    <property type="term" value="P:DNA replication, synthesis of primer"/>
    <property type="evidence" value="ECO:0007669"/>
    <property type="project" value="UniProtKB-KW"/>
</dbReference>
<evidence type="ECO:0000259" key="13">
    <source>
        <dbReference type="PROSITE" id="PS51192"/>
    </source>
</evidence>
<dbReference type="GO" id="GO:0043138">
    <property type="term" value="F:3'-5' DNA helicase activity"/>
    <property type="evidence" value="ECO:0007669"/>
    <property type="project" value="UniProtKB-EC"/>
</dbReference>
<evidence type="ECO:0000256" key="9">
    <source>
        <dbReference type="ARBA" id="ARBA00023125"/>
    </source>
</evidence>
<dbReference type="InterPro" id="IPR027417">
    <property type="entry name" value="P-loop_NTPase"/>
</dbReference>
<evidence type="ECO:0000256" key="2">
    <source>
        <dbReference type="ARBA" id="ARBA00022705"/>
    </source>
</evidence>
<keyword evidence="9 12" id="KW-0238">DNA-binding</keyword>
<comment type="function">
    <text evidence="12">Initiates the restart of stalled replication forks, which reloads the replicative helicase on sites other than the origin of replication. Recognizes and binds to abandoned replication forks and remodels them to uncover a helicase loading site. Promotes assembly of the primosome at these replication forks.</text>
</comment>
<evidence type="ECO:0000256" key="11">
    <source>
        <dbReference type="ARBA" id="ARBA00048988"/>
    </source>
</evidence>
<dbReference type="Pfam" id="PF18319">
    <property type="entry name" value="Zn_ribbon_PriA"/>
    <property type="match status" value="1"/>
</dbReference>
<dbReference type="InterPro" id="IPR041236">
    <property type="entry name" value="PriA_C"/>
</dbReference>
<dbReference type="InterPro" id="IPR041222">
    <property type="entry name" value="PriA_3primeBD"/>
</dbReference>
<dbReference type="PANTHER" id="PTHR30580">
    <property type="entry name" value="PRIMOSOMAL PROTEIN N"/>
    <property type="match status" value="1"/>
</dbReference>
<reference evidence="15 16" key="1">
    <citation type="submission" date="2016-10" db="EMBL/GenBank/DDBJ databases">
        <authorList>
            <person name="de Groot N.N."/>
        </authorList>
    </citation>
    <scope>NUCLEOTIDE SEQUENCE [LARGE SCALE GENOMIC DNA]</scope>
    <source>
        <strain evidence="15 16">Nm24</strain>
    </source>
</reference>
<keyword evidence="7 12" id="KW-0862">Zinc</keyword>
<evidence type="ECO:0000256" key="3">
    <source>
        <dbReference type="ARBA" id="ARBA00022723"/>
    </source>
</evidence>
<feature type="domain" description="Helicase C-terminal" evidence="14">
    <location>
        <begin position="419"/>
        <end position="630"/>
    </location>
</feature>
<evidence type="ECO:0000256" key="7">
    <source>
        <dbReference type="ARBA" id="ARBA00022833"/>
    </source>
</evidence>
<dbReference type="GO" id="GO:0003677">
    <property type="term" value="F:DNA binding"/>
    <property type="evidence" value="ECO:0007669"/>
    <property type="project" value="UniProtKB-UniRule"/>
</dbReference>
<gene>
    <name evidence="12" type="primary">priA</name>
    <name evidence="15" type="ORF">SAMN05216339_101520</name>
</gene>
<keyword evidence="10 12" id="KW-0413">Isomerase</keyword>
<dbReference type="GO" id="GO:1990077">
    <property type="term" value="C:primosome complex"/>
    <property type="evidence" value="ECO:0007669"/>
    <property type="project" value="UniProtKB-UniRule"/>
</dbReference>
<dbReference type="OrthoDB" id="9759544at2"/>
<dbReference type="InterPro" id="IPR005259">
    <property type="entry name" value="PriA"/>
</dbReference>
<dbReference type="InterPro" id="IPR014001">
    <property type="entry name" value="Helicase_ATP-bd"/>
</dbReference>
<dbReference type="Pfam" id="PF18074">
    <property type="entry name" value="PriA_C"/>
    <property type="match status" value="1"/>
</dbReference>
<feature type="binding site" evidence="12">
    <location>
        <position position="447"/>
    </location>
    <ligand>
        <name>Zn(2+)</name>
        <dbReference type="ChEBI" id="CHEBI:29105"/>
        <label>2</label>
    </ligand>
</feature>
<dbReference type="CDD" id="cd17929">
    <property type="entry name" value="DEXHc_priA"/>
    <property type="match status" value="1"/>
</dbReference>
<dbReference type="PANTHER" id="PTHR30580:SF0">
    <property type="entry name" value="PRIMOSOMAL PROTEIN N"/>
    <property type="match status" value="1"/>
</dbReference>
<dbReference type="FunFam" id="3.40.50.300:FF:000489">
    <property type="entry name" value="Primosome assembly protein PriA"/>
    <property type="match status" value="1"/>
</dbReference>
<evidence type="ECO:0000313" key="16">
    <source>
        <dbReference type="Proteomes" id="UP000183926"/>
    </source>
</evidence>
<dbReference type="Proteomes" id="UP000183926">
    <property type="component" value="Unassembled WGS sequence"/>
</dbReference>
<organism evidence="15 16">
    <name type="scientific">Nitrosomonas eutropha</name>
    <dbReference type="NCBI Taxonomy" id="916"/>
    <lineage>
        <taxon>Bacteria</taxon>
        <taxon>Pseudomonadati</taxon>
        <taxon>Pseudomonadota</taxon>
        <taxon>Betaproteobacteria</taxon>
        <taxon>Nitrosomonadales</taxon>
        <taxon>Nitrosomonadaceae</taxon>
        <taxon>Nitrosomonas</taxon>
    </lineage>
</organism>
<dbReference type="GO" id="GO:0008270">
    <property type="term" value="F:zinc ion binding"/>
    <property type="evidence" value="ECO:0007669"/>
    <property type="project" value="UniProtKB-UniRule"/>
</dbReference>
<dbReference type="InterPro" id="IPR011545">
    <property type="entry name" value="DEAD/DEAH_box_helicase_dom"/>
</dbReference>
<keyword evidence="5 12" id="KW-0378">Hydrolase</keyword>
<sequence>MTVIHVALDVPLDRLFDYLAPNADSTDIGRCVRVPFGNRQLSGIILSVSNSSPVPEGKLKTAGLIDQTIPPLPQPLLELFEFCSHYYHHPIGQVVMNGLPALLRKPGHTTSRLPKQIQAWILTEVGRTITLSDISARSKTKRQLFSLLLENGIITAEIYKAMSPHSRKLLHEFKDLRWIEQRTTLPEKSVFSTASAPAPTTEQAHAIAEILARTDTFTPWLLHGITGSGKTEVYLRVAASLLAQQKQILILVPEINLTPQLEAIFRKRFPGTPLVSLHSGLNNSERLQGWLQAQRGEAGIILGTRLAIFTPMPKPGLIIVDEEQDHSFKQQDGLRYSARDLAVYRARQANIPIILGSATPSLESYHQARINRYRLLQLHARAISQAVLPDIRYIDIRITPTQEGLSEPILDALHQSLDQKQQSLVFINRRGYSPILLCKSCRWIATCKRCSSRMVVHLRNRQLRCHYCGDQQPITPACPQCGDPDILPFGHGTQRIESALIKQFPKARILRVDRDSIRHKAAWQTMLDTIHQGEVDILVGTQLLAKGHDFPNLTLVCVLNADSSLYSTDFRAEEYLFSQLMQVAGRAGRAHIPGTVLIQTEFPQHPLYLALIRQDYAAYAQAQLKERKSAGFPPFVYLAVLRAEAPVLAESLEFLHQTATIATIAKEYTHIQLFDPVPATMTRLKGLERAQLLIQAASRKRLQIFLSDWHQRITSLPARSKLRWHLDVDPLTL</sequence>
<keyword evidence="4 12" id="KW-0547">Nucleotide-binding</keyword>
<feature type="binding site" evidence="12">
    <location>
        <position position="468"/>
    </location>
    <ligand>
        <name>Zn(2+)</name>
        <dbReference type="ChEBI" id="CHEBI:29105"/>
        <label>2</label>
    </ligand>
</feature>
<dbReference type="GO" id="GO:0006302">
    <property type="term" value="P:double-strand break repair"/>
    <property type="evidence" value="ECO:0007669"/>
    <property type="project" value="InterPro"/>
</dbReference>
<evidence type="ECO:0000256" key="6">
    <source>
        <dbReference type="ARBA" id="ARBA00022806"/>
    </source>
</evidence>
<dbReference type="SMART" id="SM00490">
    <property type="entry name" value="HELICc"/>
    <property type="match status" value="1"/>
</dbReference>
<feature type="binding site" evidence="12">
    <location>
        <position position="441"/>
    </location>
    <ligand>
        <name>Zn(2+)</name>
        <dbReference type="ChEBI" id="CHEBI:29105"/>
        <label>1</label>
    </ligand>
</feature>
<dbReference type="GO" id="GO:0006310">
    <property type="term" value="P:DNA recombination"/>
    <property type="evidence" value="ECO:0007669"/>
    <property type="project" value="InterPro"/>
</dbReference>
<evidence type="ECO:0000313" key="15">
    <source>
        <dbReference type="EMBL" id="SFU35995.1"/>
    </source>
</evidence>
<proteinExistence type="inferred from homology"/>
<dbReference type="Pfam" id="PF00270">
    <property type="entry name" value="DEAD"/>
    <property type="match status" value="1"/>
</dbReference>
<dbReference type="NCBIfam" id="TIGR00595">
    <property type="entry name" value="priA"/>
    <property type="match status" value="1"/>
</dbReference>
<dbReference type="Gene3D" id="3.40.50.300">
    <property type="entry name" value="P-loop containing nucleotide triphosphate hydrolases"/>
    <property type="match status" value="2"/>
</dbReference>
<comment type="subunit">
    <text evidence="12">Component of the replication restart primosome.</text>
</comment>
<dbReference type="SMART" id="SM00487">
    <property type="entry name" value="DEXDc"/>
    <property type="match status" value="1"/>
</dbReference>
<feature type="binding site" evidence="12">
    <location>
        <position position="438"/>
    </location>
    <ligand>
        <name>Zn(2+)</name>
        <dbReference type="ChEBI" id="CHEBI:29105"/>
        <label>1</label>
    </ligand>
</feature>
<comment type="cofactor">
    <cofactor evidence="12">
        <name>Zn(2+)</name>
        <dbReference type="ChEBI" id="CHEBI:29105"/>
    </cofactor>
    <text evidence="12">Binds 2 zinc ions per subunit.</text>
</comment>
<dbReference type="PROSITE" id="PS51192">
    <property type="entry name" value="HELICASE_ATP_BIND_1"/>
    <property type="match status" value="1"/>
</dbReference>
<feature type="binding site" evidence="12">
    <location>
        <position position="450"/>
    </location>
    <ligand>
        <name>Zn(2+)</name>
        <dbReference type="ChEBI" id="CHEBI:29105"/>
        <label>2</label>
    </ligand>
</feature>
<evidence type="ECO:0000256" key="8">
    <source>
        <dbReference type="ARBA" id="ARBA00022840"/>
    </source>
</evidence>
<evidence type="ECO:0000256" key="1">
    <source>
        <dbReference type="ARBA" id="ARBA00022515"/>
    </source>
</evidence>
<dbReference type="PROSITE" id="PS51194">
    <property type="entry name" value="HELICASE_CTER"/>
    <property type="match status" value="1"/>
</dbReference>
<dbReference type="EMBL" id="FPBL01000001">
    <property type="protein sequence ID" value="SFU35995.1"/>
    <property type="molecule type" value="Genomic_DNA"/>
</dbReference>
<dbReference type="Pfam" id="PF17764">
    <property type="entry name" value="PriA_3primeBD"/>
    <property type="match status" value="1"/>
</dbReference>
<evidence type="ECO:0000256" key="12">
    <source>
        <dbReference type="HAMAP-Rule" id="MF_00983"/>
    </source>
</evidence>
<dbReference type="GO" id="GO:0016887">
    <property type="term" value="F:ATP hydrolysis activity"/>
    <property type="evidence" value="ECO:0007669"/>
    <property type="project" value="RHEA"/>
</dbReference>
<evidence type="ECO:0000256" key="10">
    <source>
        <dbReference type="ARBA" id="ARBA00023235"/>
    </source>
</evidence>
<dbReference type="InterPro" id="IPR042115">
    <property type="entry name" value="PriA_3primeBD_sf"/>
</dbReference>
<dbReference type="InterPro" id="IPR001650">
    <property type="entry name" value="Helicase_C-like"/>
</dbReference>
<comment type="catalytic activity">
    <reaction evidence="12">
        <text>Couples ATP hydrolysis with the unwinding of duplex DNA by translocating in the 3'-5' direction.</text>
        <dbReference type="EC" id="5.6.2.4"/>
    </reaction>
</comment>
<keyword evidence="1 12" id="KW-0639">Primosome</keyword>
<dbReference type="RefSeq" id="WP_083414656.1">
    <property type="nucleotide sequence ID" value="NZ_FPBL01000001.1"/>
</dbReference>
<feature type="binding site" evidence="12">
    <location>
        <position position="481"/>
    </location>
    <ligand>
        <name>Zn(2+)</name>
        <dbReference type="ChEBI" id="CHEBI:29105"/>
        <label>1</label>
    </ligand>
</feature>
<evidence type="ECO:0000256" key="4">
    <source>
        <dbReference type="ARBA" id="ARBA00022741"/>
    </source>
</evidence>
<feature type="binding site" evidence="12">
    <location>
        <position position="465"/>
    </location>
    <ligand>
        <name>Zn(2+)</name>
        <dbReference type="ChEBI" id="CHEBI:29105"/>
        <label>2</label>
    </ligand>
</feature>
<dbReference type="GO" id="GO:0006270">
    <property type="term" value="P:DNA replication initiation"/>
    <property type="evidence" value="ECO:0007669"/>
    <property type="project" value="TreeGrafter"/>
</dbReference>
<evidence type="ECO:0000259" key="14">
    <source>
        <dbReference type="PROSITE" id="PS51194"/>
    </source>
</evidence>
<accession>A0A1I7FIL4</accession>
<dbReference type="AlphaFoldDB" id="A0A1I7FIL4"/>
<keyword evidence="6 12" id="KW-0347">Helicase</keyword>
<dbReference type="SUPFAM" id="SSF52540">
    <property type="entry name" value="P-loop containing nucleoside triphosphate hydrolases"/>
    <property type="match status" value="2"/>
</dbReference>
<dbReference type="NCBIfam" id="NF004067">
    <property type="entry name" value="PRK05580.1-4"/>
    <property type="match status" value="1"/>
</dbReference>
<dbReference type="InterPro" id="IPR040498">
    <property type="entry name" value="PriA_CRR"/>
</dbReference>
<comment type="similarity">
    <text evidence="12">Belongs to the helicase family. PriA subfamily.</text>
</comment>
<dbReference type="Pfam" id="PF00271">
    <property type="entry name" value="Helicase_C"/>
    <property type="match status" value="1"/>
</dbReference>
<comment type="catalytic activity">
    <reaction evidence="11 12">
        <text>ATP + H2O = ADP + phosphate + H(+)</text>
        <dbReference type="Rhea" id="RHEA:13065"/>
        <dbReference type="ChEBI" id="CHEBI:15377"/>
        <dbReference type="ChEBI" id="CHEBI:15378"/>
        <dbReference type="ChEBI" id="CHEBI:30616"/>
        <dbReference type="ChEBI" id="CHEBI:43474"/>
        <dbReference type="ChEBI" id="CHEBI:456216"/>
        <dbReference type="EC" id="5.6.2.4"/>
    </reaction>
</comment>
<name>A0A1I7FIL4_9PROT</name>
<keyword evidence="2 12" id="KW-0235">DNA replication</keyword>
<dbReference type="Gene3D" id="3.40.1440.60">
    <property type="entry name" value="PriA, 3(prime) DNA-binding domain"/>
    <property type="match status" value="1"/>
</dbReference>